<dbReference type="GeneID" id="28873432"/>
<reference evidence="7" key="1">
    <citation type="journal article" date="2017" name="BMC Genomics">
        <title>Gapless genome assembly of Colletotrichum higginsianum reveals chromosome structure and association of transposable elements with secondary metabolite gene clusters.</title>
        <authorList>
            <person name="Dallery J.-F."/>
            <person name="Lapalu N."/>
            <person name="Zampounis A."/>
            <person name="Pigne S."/>
            <person name="Luyten I."/>
            <person name="Amselem J."/>
            <person name="Wittenberg A.H.J."/>
            <person name="Zhou S."/>
            <person name="de Queiroz M.V."/>
            <person name="Robin G.P."/>
            <person name="Auger A."/>
            <person name="Hainaut M."/>
            <person name="Henrissat B."/>
            <person name="Kim K.-T."/>
            <person name="Lee Y.-H."/>
            <person name="Lespinet O."/>
            <person name="Schwartz D.C."/>
            <person name="Thon M.R."/>
            <person name="O'Connell R.J."/>
        </authorList>
    </citation>
    <scope>NUCLEOTIDE SEQUENCE [LARGE SCALE GENOMIC DNA]</scope>
    <source>
        <strain evidence="7">IMI 349063</strain>
    </source>
</reference>
<evidence type="ECO:0000313" key="6">
    <source>
        <dbReference type="EMBL" id="OBR03125.1"/>
    </source>
</evidence>
<dbReference type="InterPro" id="IPR000873">
    <property type="entry name" value="AMP-dep_synth/lig_dom"/>
</dbReference>
<comment type="caution">
    <text evidence="6">The sequence shown here is derived from an EMBL/GenBank/DDBJ whole genome shotgun (WGS) entry which is preliminary data.</text>
</comment>
<dbReference type="Pfam" id="PF07993">
    <property type="entry name" value="NAD_binding_4"/>
    <property type="match status" value="1"/>
</dbReference>
<evidence type="ECO:0000256" key="3">
    <source>
        <dbReference type="ARBA" id="ARBA00022857"/>
    </source>
</evidence>
<protein>
    <submittedName>
        <fullName evidence="6">Nonribosomal peptide</fullName>
    </submittedName>
</protein>
<dbReference type="InterPro" id="IPR013120">
    <property type="entry name" value="FAR_NAD-bd"/>
</dbReference>
<dbReference type="RefSeq" id="XP_018151643.1">
    <property type="nucleotide sequence ID" value="XM_018309325.1"/>
</dbReference>
<keyword evidence="3" id="KW-0521">NADP</keyword>
<dbReference type="SUPFAM" id="SSF51735">
    <property type="entry name" value="NAD(P)-binding Rossmann-fold domains"/>
    <property type="match status" value="1"/>
</dbReference>
<dbReference type="InterPro" id="IPR020845">
    <property type="entry name" value="AMP-binding_CS"/>
</dbReference>
<dbReference type="PROSITE" id="PS00012">
    <property type="entry name" value="PHOSPHOPANTETHEINE"/>
    <property type="match status" value="1"/>
</dbReference>
<feature type="domain" description="Thioester reductase (TE)" evidence="5">
    <location>
        <begin position="702"/>
        <end position="937"/>
    </location>
</feature>
<dbReference type="Gene3D" id="3.40.50.720">
    <property type="entry name" value="NAD(P)-binding Rossmann-like Domain"/>
    <property type="match status" value="1"/>
</dbReference>
<evidence type="ECO:0000313" key="7">
    <source>
        <dbReference type="Proteomes" id="UP000092177"/>
    </source>
</evidence>
<dbReference type="VEuPathDB" id="FungiDB:CH63R_14351"/>
<evidence type="ECO:0000256" key="1">
    <source>
        <dbReference type="ARBA" id="ARBA00022450"/>
    </source>
</evidence>
<dbReference type="Pfam" id="PF23562">
    <property type="entry name" value="AMP-binding_C_3"/>
    <property type="match status" value="1"/>
</dbReference>
<keyword evidence="1" id="KW-0596">Phosphopantetheine</keyword>
<evidence type="ECO:0000256" key="2">
    <source>
        <dbReference type="ARBA" id="ARBA00022553"/>
    </source>
</evidence>
<dbReference type="SUPFAM" id="SSF56801">
    <property type="entry name" value="Acetyl-CoA synthetase-like"/>
    <property type="match status" value="1"/>
</dbReference>
<dbReference type="KEGG" id="chig:CH63R_14351"/>
<keyword evidence="7" id="KW-1185">Reference proteome</keyword>
<feature type="domain" description="AMP-dependent synthetase/ligase" evidence="4">
    <location>
        <begin position="32"/>
        <end position="324"/>
    </location>
</feature>
<dbReference type="InterPro" id="IPR006162">
    <property type="entry name" value="Ppantetheine_attach_site"/>
</dbReference>
<name>A0A1B7XTN1_COLHI</name>
<dbReference type="Pfam" id="PF00501">
    <property type="entry name" value="AMP-binding"/>
    <property type="match status" value="1"/>
</dbReference>
<sequence>MAKNLPNYGERLVITLIDDNARVESSKECFSTPRTNAAEDGWVPISWARYANAINRVAHGIVKACGHGKEDTFPTIAYIGQNDARYLVFSVAALKAGYKALFISPRNSDEGQLNLFKLTDCQIIYHDTSSAQHVAVWLQKRPMKAVVIESLWDCFSEEKVPHFPYKRDTKKAKWDPFVVLHTSGSSGLPKPVIVRQGALCSTDLLHALPDLQGAEVFMRGYSQSKKCFLPMPLFHASGFYGFFGGLFWDLVIALPLSSAMFTADLVLSVIKNSGCDSLFLPPSILEELSTREEAVETLKKLKFVGFGGGESISVWDFLTRVFTNIPMNRIGSLAPEAGRNLVQRGVFLHNAIGSTEVTTMPYYWQENMELWDWHIIDSAALGADWRPVPSEGDNVYELVILRQSEEPGLQAVFYHMPDLNEFSTRDLFIKHPTEKNHWKYHGRIDNIIVFSNGEKLNPLPIEEAVMGHPKIRGALVVGDSKLQPALLLEPMSYPRTEKEASELLDELWPLVSTINKTNAGYGRISRRLVALCISQKPLPRLDKDTINRNRAVDIYSTEIDQLYQSATDCTLDISNCDVLQDSIVSVLHSAGAQQLKRDTDFISAGLDSLQVLEVTALVRGGLKAAGIKVQPEAIQPRHIYGNPSAVKLAKYLFSVVQGDVDQDEHSRQVAVMKELLSKHTQNLRARAEAKPEPRDTEQTVILTGSTGRLGSYLLHLMAASPRVKRVICLNRTRDGRTRQMQQSAHHGLNTSFEKVDFFHSDLSNADNLGLNWETFVHILGEADRIIHCQWPMNFNLPVESFDMQLKGVRNLVEVSAQADRAVPVILISSVLAAIGPEAAGVDGDNPLPTTGYGCSKLIAERILMETATASSVPKAVIRVGQIAGSETEGINGGGIWSKQEWVPSIIGSSVQSLGVLPRDTGAMNTIQWLPVDRVASIVLDVAGVSYKTPIAQIEGYFYCVNPHKTTWTNLAVSIAQYYGQRIRGLLDWEEWLEVLEKSSENGLGGNPAAKLLDFFKYHINSVEGAQERLSYLMEKDLERTMIASQTLAETKAISSELMAKWCSQWAF</sequence>
<proteinExistence type="predicted"/>
<dbReference type="AlphaFoldDB" id="A0A1B7XTN1"/>
<dbReference type="PROSITE" id="PS00455">
    <property type="entry name" value="AMP_BINDING"/>
    <property type="match status" value="1"/>
</dbReference>
<evidence type="ECO:0000259" key="4">
    <source>
        <dbReference type="Pfam" id="PF00501"/>
    </source>
</evidence>
<dbReference type="PANTHER" id="PTHR43439:SF2">
    <property type="entry name" value="ENZYME, PUTATIVE (JCVI)-RELATED"/>
    <property type="match status" value="1"/>
</dbReference>
<dbReference type="InterPro" id="IPR051414">
    <property type="entry name" value="Adenylate-forming_Reductase"/>
</dbReference>
<evidence type="ECO:0000259" key="5">
    <source>
        <dbReference type="Pfam" id="PF07993"/>
    </source>
</evidence>
<dbReference type="Proteomes" id="UP000092177">
    <property type="component" value="Chromosome 10"/>
</dbReference>
<gene>
    <name evidence="6" type="ORF">CH63R_14351</name>
</gene>
<accession>A0A1B7XTN1</accession>
<dbReference type="InterPro" id="IPR042099">
    <property type="entry name" value="ANL_N_sf"/>
</dbReference>
<dbReference type="EMBL" id="LTAN01000010">
    <property type="protein sequence ID" value="OBR03125.1"/>
    <property type="molecule type" value="Genomic_DNA"/>
</dbReference>
<dbReference type="OrthoDB" id="429813at2759"/>
<organism evidence="6 7">
    <name type="scientific">Colletotrichum higginsianum (strain IMI 349063)</name>
    <name type="common">Crucifer anthracnose fungus</name>
    <dbReference type="NCBI Taxonomy" id="759273"/>
    <lineage>
        <taxon>Eukaryota</taxon>
        <taxon>Fungi</taxon>
        <taxon>Dikarya</taxon>
        <taxon>Ascomycota</taxon>
        <taxon>Pezizomycotina</taxon>
        <taxon>Sordariomycetes</taxon>
        <taxon>Hypocreomycetidae</taxon>
        <taxon>Glomerellales</taxon>
        <taxon>Glomerellaceae</taxon>
        <taxon>Colletotrichum</taxon>
        <taxon>Colletotrichum destructivum species complex</taxon>
    </lineage>
</organism>
<dbReference type="InterPro" id="IPR036291">
    <property type="entry name" value="NAD(P)-bd_dom_sf"/>
</dbReference>
<dbReference type="PANTHER" id="PTHR43439">
    <property type="entry name" value="PHENYLACETATE-COENZYME A LIGASE"/>
    <property type="match status" value="1"/>
</dbReference>
<keyword evidence="2" id="KW-0597">Phosphoprotein</keyword>
<dbReference type="Gene3D" id="3.40.50.12780">
    <property type="entry name" value="N-terminal domain of ligase-like"/>
    <property type="match status" value="1"/>
</dbReference>